<feature type="compositionally biased region" description="Basic and acidic residues" evidence="1">
    <location>
        <begin position="34"/>
        <end position="53"/>
    </location>
</feature>
<keyword evidence="2" id="KW-0472">Membrane</keyword>
<dbReference type="Proteomes" id="UP000006190">
    <property type="component" value="Unassembled WGS sequence"/>
</dbReference>
<dbReference type="OrthoDB" id="9775096at2"/>
<proteinExistence type="predicted"/>
<protein>
    <submittedName>
        <fullName evidence="3">Uncharacterized protein</fullName>
    </submittedName>
</protein>
<dbReference type="STRING" id="883113.HMPREF9708_00569"/>
<evidence type="ECO:0000256" key="2">
    <source>
        <dbReference type="SAM" id="Phobius"/>
    </source>
</evidence>
<evidence type="ECO:0000313" key="4">
    <source>
        <dbReference type="Proteomes" id="UP000006190"/>
    </source>
</evidence>
<dbReference type="EMBL" id="AGEG01000003">
    <property type="protein sequence ID" value="EHR37940.1"/>
    <property type="molecule type" value="Genomic_DNA"/>
</dbReference>
<gene>
    <name evidence="3" type="ORF">HMPREF9708_00569</name>
</gene>
<evidence type="ECO:0000313" key="3">
    <source>
        <dbReference type="EMBL" id="EHR37940.1"/>
    </source>
</evidence>
<keyword evidence="4" id="KW-1185">Reference proteome</keyword>
<feature type="region of interest" description="Disordered" evidence="1">
    <location>
        <begin position="33"/>
        <end position="58"/>
    </location>
</feature>
<accession>H3NHN4</accession>
<dbReference type="PATRIC" id="fig|883113.3.peg.572"/>
<reference evidence="3 4" key="1">
    <citation type="submission" date="2012-01" db="EMBL/GenBank/DDBJ databases">
        <title>The Genome Sequence of Facklamia languida CCUG 37842.</title>
        <authorList>
            <consortium name="The Broad Institute Genome Sequencing Platform"/>
            <person name="Earl A."/>
            <person name="Ward D."/>
            <person name="Feldgarden M."/>
            <person name="Gevers D."/>
            <person name="Huys G."/>
            <person name="Young S.K."/>
            <person name="Zeng Q."/>
            <person name="Gargeya S."/>
            <person name="Fitzgerald M."/>
            <person name="Haas B."/>
            <person name="Abouelleil A."/>
            <person name="Alvarado L."/>
            <person name="Arachchi H.M."/>
            <person name="Berlin A."/>
            <person name="Chapman S.B."/>
            <person name="Gearin G."/>
            <person name="Goldberg J."/>
            <person name="Griggs A."/>
            <person name="Gujja S."/>
            <person name="Hansen M."/>
            <person name="Heiman D."/>
            <person name="Howarth C."/>
            <person name="Larimer J."/>
            <person name="Lui A."/>
            <person name="MacDonald P.J.P."/>
            <person name="McCowen C."/>
            <person name="Montmayeur A."/>
            <person name="Murphy C."/>
            <person name="Neiman D."/>
            <person name="Pearson M."/>
            <person name="Priest M."/>
            <person name="Roberts A."/>
            <person name="Saif S."/>
            <person name="Shea T."/>
            <person name="Sisk P."/>
            <person name="Stolte C."/>
            <person name="Sykes S."/>
            <person name="Wortman J."/>
            <person name="Nusbaum C."/>
            <person name="Birren B."/>
        </authorList>
    </citation>
    <scope>NUCLEOTIDE SEQUENCE [LARGE SCALE GENOMIC DNA]</scope>
    <source>
        <strain evidence="3 4">CCUG 37842</strain>
    </source>
</reference>
<dbReference type="RefSeq" id="WP_006308596.1">
    <property type="nucleotide sequence ID" value="NZ_JH601133.1"/>
</dbReference>
<dbReference type="HOGENOM" id="CLU_782443_0_0_9"/>
<feature type="transmembrane region" description="Helical" evidence="2">
    <location>
        <begin position="70"/>
        <end position="90"/>
    </location>
</feature>
<keyword evidence="2" id="KW-0812">Transmembrane</keyword>
<name>H3NHN4_9LACT</name>
<dbReference type="AlphaFoldDB" id="H3NHN4"/>
<evidence type="ECO:0000256" key="1">
    <source>
        <dbReference type="SAM" id="MobiDB-lite"/>
    </source>
</evidence>
<sequence length="354" mass="40396">MKKCQYCGQMNDETAQECQVCGGLLESLVLDDTDQGRPPKDRVQSQTRMDYHQQKLQSSRRNPKRLTWQLVLGISLIVTSLVLLGCHYWFNDSKPMVSRHFQTAMRRGDYAGAARFVTSPLVNRRWTEDELSQCLANYQATGVDLVDEVQQQSLDEGVYAREYCLLSLERSGHFLFLPQYRVVFHPIKLDLLTPNQLSILSLKTQGQASQDFTGQAPLAINPSVQEVRLTIRHQGHQEEVEVPIDYQQFNQGHIPLSLYPVENRLLVDQRQLGLRPNFPFAIQSLTIDGKTYFQDEVILAGYTGQVFQVSFMAEYNHQVVQSRPIEVTLVKGDQQTLDFSGDSALKDQLLQAEK</sequence>
<keyword evidence="2" id="KW-1133">Transmembrane helix</keyword>
<organism evidence="3 4">
    <name type="scientific">Facklamia languida CCUG 37842</name>
    <dbReference type="NCBI Taxonomy" id="883113"/>
    <lineage>
        <taxon>Bacteria</taxon>
        <taxon>Bacillati</taxon>
        <taxon>Bacillota</taxon>
        <taxon>Bacilli</taxon>
        <taxon>Lactobacillales</taxon>
        <taxon>Aerococcaceae</taxon>
        <taxon>Facklamia</taxon>
    </lineage>
</organism>
<comment type="caution">
    <text evidence="3">The sequence shown here is derived from an EMBL/GenBank/DDBJ whole genome shotgun (WGS) entry which is preliminary data.</text>
</comment>